<dbReference type="CDD" id="cd00055">
    <property type="entry name" value="EGF_Lam"/>
    <property type="match status" value="1"/>
</dbReference>
<evidence type="ECO:0000313" key="4">
    <source>
        <dbReference type="Proteomes" id="UP000784294"/>
    </source>
</evidence>
<dbReference type="SUPFAM" id="SSF57196">
    <property type="entry name" value="EGF/Laminin"/>
    <property type="match status" value="1"/>
</dbReference>
<keyword evidence="4" id="KW-1185">Reference proteome</keyword>
<dbReference type="InterPro" id="IPR000742">
    <property type="entry name" value="EGF"/>
</dbReference>
<dbReference type="Pfam" id="PF00053">
    <property type="entry name" value="EGF_laminin"/>
    <property type="match status" value="1"/>
</dbReference>
<proteinExistence type="predicted"/>
<dbReference type="EMBL" id="CAAALY010023821">
    <property type="protein sequence ID" value="VEL15211.1"/>
    <property type="molecule type" value="Genomic_DNA"/>
</dbReference>
<organism evidence="3 4">
    <name type="scientific">Protopolystoma xenopodis</name>
    <dbReference type="NCBI Taxonomy" id="117903"/>
    <lineage>
        <taxon>Eukaryota</taxon>
        <taxon>Metazoa</taxon>
        <taxon>Spiralia</taxon>
        <taxon>Lophotrochozoa</taxon>
        <taxon>Platyhelminthes</taxon>
        <taxon>Monogenea</taxon>
        <taxon>Polyopisthocotylea</taxon>
        <taxon>Polystomatidea</taxon>
        <taxon>Polystomatidae</taxon>
        <taxon>Protopolystoma</taxon>
    </lineage>
</organism>
<keyword evidence="1" id="KW-0732">Signal</keyword>
<dbReference type="Proteomes" id="UP000784294">
    <property type="component" value="Unassembled WGS sequence"/>
</dbReference>
<dbReference type="OrthoDB" id="6141520at2759"/>
<comment type="caution">
    <text evidence="3">The sequence shown here is derived from an EMBL/GenBank/DDBJ whole genome shotgun (WGS) entry which is preliminary data.</text>
</comment>
<dbReference type="InterPro" id="IPR002049">
    <property type="entry name" value="LE_dom"/>
</dbReference>
<feature type="domain" description="EGF-like" evidence="2">
    <location>
        <begin position="74"/>
        <end position="85"/>
    </location>
</feature>
<evidence type="ECO:0000259" key="2">
    <source>
        <dbReference type="PROSITE" id="PS00022"/>
    </source>
</evidence>
<feature type="signal peptide" evidence="1">
    <location>
        <begin position="1"/>
        <end position="28"/>
    </location>
</feature>
<accession>A0A3S5A547</accession>
<name>A0A3S5A547_9PLAT</name>
<dbReference type="PROSITE" id="PS00022">
    <property type="entry name" value="EGF_1"/>
    <property type="match status" value="1"/>
</dbReference>
<evidence type="ECO:0000313" key="3">
    <source>
        <dbReference type="EMBL" id="VEL15211.1"/>
    </source>
</evidence>
<gene>
    <name evidence="3" type="ORF">PXEA_LOCUS8651</name>
</gene>
<sequence>MSFQLSYLSGKICILYLLLIRLPGEGSALSMPVLFFYSVPSLFTLPNRLRAFRILRPSLNPLRHGGSVPSVEECTCPPGHTGTSCERCITGFWRDPSAPAIASNDGTVSTQSGTGYQTWQSTAIYRRACVACNCYGHSGHCYERTGKCLVGETVQ</sequence>
<reference evidence="3" key="1">
    <citation type="submission" date="2018-11" db="EMBL/GenBank/DDBJ databases">
        <authorList>
            <consortium name="Pathogen Informatics"/>
        </authorList>
    </citation>
    <scope>NUCLEOTIDE SEQUENCE</scope>
</reference>
<dbReference type="Gene3D" id="2.10.25.10">
    <property type="entry name" value="Laminin"/>
    <property type="match status" value="1"/>
</dbReference>
<dbReference type="AlphaFoldDB" id="A0A3S5A547"/>
<evidence type="ECO:0000256" key="1">
    <source>
        <dbReference type="SAM" id="SignalP"/>
    </source>
</evidence>
<feature type="chain" id="PRO_5018682973" description="EGF-like domain-containing protein" evidence="1">
    <location>
        <begin position="29"/>
        <end position="155"/>
    </location>
</feature>
<protein>
    <recommendedName>
        <fullName evidence="2">EGF-like domain-containing protein</fullName>
    </recommendedName>
</protein>